<comment type="caution">
    <text evidence="5">The sequence shown here is derived from an EMBL/GenBank/DDBJ whole genome shotgun (WGS) entry which is preliminary data.</text>
</comment>
<feature type="domain" description="GGDEF" evidence="4">
    <location>
        <begin position="306"/>
        <end position="448"/>
    </location>
</feature>
<evidence type="ECO:0000259" key="2">
    <source>
        <dbReference type="PROSITE" id="PS50113"/>
    </source>
</evidence>
<dbReference type="InterPro" id="IPR043128">
    <property type="entry name" value="Rev_trsase/Diguanyl_cyclase"/>
</dbReference>
<dbReference type="SMART" id="SM00052">
    <property type="entry name" value="EAL"/>
    <property type="match status" value="1"/>
</dbReference>
<dbReference type="PANTHER" id="PTHR44757:SF2">
    <property type="entry name" value="BIOFILM ARCHITECTURE MAINTENANCE PROTEIN MBAA"/>
    <property type="match status" value="1"/>
</dbReference>
<dbReference type="InterPro" id="IPR000700">
    <property type="entry name" value="PAS-assoc_C"/>
</dbReference>
<dbReference type="InterPro" id="IPR052155">
    <property type="entry name" value="Biofilm_reg_signaling"/>
</dbReference>
<dbReference type="OrthoDB" id="23692at2"/>
<evidence type="ECO:0000259" key="3">
    <source>
        <dbReference type="PROSITE" id="PS50883"/>
    </source>
</evidence>
<feature type="domain" description="PAC" evidence="2">
    <location>
        <begin position="218"/>
        <end position="270"/>
    </location>
</feature>
<dbReference type="CDD" id="cd01949">
    <property type="entry name" value="GGDEF"/>
    <property type="match status" value="1"/>
</dbReference>
<dbReference type="Proteomes" id="UP000291591">
    <property type="component" value="Unassembled WGS sequence"/>
</dbReference>
<dbReference type="CDD" id="cd00130">
    <property type="entry name" value="PAS"/>
    <property type="match status" value="1"/>
</dbReference>
<feature type="domain" description="EAL" evidence="3">
    <location>
        <begin position="457"/>
        <end position="720"/>
    </location>
</feature>
<dbReference type="PANTHER" id="PTHR44757">
    <property type="entry name" value="DIGUANYLATE CYCLASE DGCP"/>
    <property type="match status" value="1"/>
</dbReference>
<proteinExistence type="predicted"/>
<dbReference type="InterPro" id="IPR001610">
    <property type="entry name" value="PAC"/>
</dbReference>
<evidence type="ECO:0000313" key="5">
    <source>
        <dbReference type="EMBL" id="RZT86898.1"/>
    </source>
</evidence>
<gene>
    <name evidence="5" type="ORF">EV383_3797</name>
</gene>
<dbReference type="PROSITE" id="PS50883">
    <property type="entry name" value="EAL"/>
    <property type="match status" value="1"/>
</dbReference>
<dbReference type="Gene3D" id="3.30.70.270">
    <property type="match status" value="1"/>
</dbReference>
<dbReference type="InterPro" id="IPR001633">
    <property type="entry name" value="EAL_dom"/>
</dbReference>
<dbReference type="Pfam" id="PF13426">
    <property type="entry name" value="PAS_9"/>
    <property type="match status" value="1"/>
</dbReference>
<dbReference type="CDD" id="cd01948">
    <property type="entry name" value="EAL"/>
    <property type="match status" value="1"/>
</dbReference>
<sequence>MVTGDDGAAVDRLAEAWTDAIEAGNHVSTSRVDLLAVLADAARRIVDALAGRVDPSDAQSVGEVLVAAHLTDPVALRRSIDVIGDHIAARPRADGAPGRELAVIGALSTGYARALQDRTRIEQERISAAAFSARAVAEAARWASEARYGAVFAHAVIGISVSDVDGNILEVNLALCRMLGYTPSELTGRSIHTFIHPEDTPDTWSRVGEMMTGAVDHIRLEKAYYRKDRSQIWTELVVSLIRAPDGTPRYLVAMVEDVTQRHELQSRLQHQAEHDPLTGLPNRTLFFRRLTRALHSDTAVPDGAGDRVGVCYLDLDGFKRINDTLGHDTGDQLLQTVSNRLRAAVGADGHVVARMGGDEFVVLVEHCGSVDDLVPAARRALEALRAPVRLNGREIAVSASAGLVTGSRTPCTGPEGRCRCGAELMKAADTTMYWAKDDGGNRFAIFDPQRHRRDVRGFELSAQMPGALARGEFELDYQPLVRFSDDRVVGVEALVRWRQPGGRRLGPDTFIPLAEQTGLIVALGRHVLREACTQARAWLDRAPDAGFHLSVNIAGRQLREPDIVEQVARVLHDTGWPAGSLQLELTESDLMSAGGGPRNALYALAEMGVRIAIDDFGTGYSNLAYLHRLPVHVIKLAGDFVAGDGARTGAPPGRGVDSPVVLAALVELAHTLGLTVVAESVETGEQADRLRRLGCDVGQGWFFGHPAGAGVVGPLLGTRVVQEHDGVA</sequence>
<dbReference type="NCBIfam" id="TIGR00254">
    <property type="entry name" value="GGDEF"/>
    <property type="match status" value="1"/>
</dbReference>
<organism evidence="5 6">
    <name type="scientific">Pseudonocardia sediminis</name>
    <dbReference type="NCBI Taxonomy" id="1397368"/>
    <lineage>
        <taxon>Bacteria</taxon>
        <taxon>Bacillati</taxon>
        <taxon>Actinomycetota</taxon>
        <taxon>Actinomycetes</taxon>
        <taxon>Pseudonocardiales</taxon>
        <taxon>Pseudonocardiaceae</taxon>
        <taxon>Pseudonocardia</taxon>
    </lineage>
</organism>
<dbReference type="SMART" id="SM00267">
    <property type="entry name" value="GGDEF"/>
    <property type="match status" value="1"/>
</dbReference>
<keyword evidence="6" id="KW-1185">Reference proteome</keyword>
<dbReference type="Pfam" id="PF00990">
    <property type="entry name" value="GGDEF"/>
    <property type="match status" value="1"/>
</dbReference>
<evidence type="ECO:0000259" key="4">
    <source>
        <dbReference type="PROSITE" id="PS50887"/>
    </source>
</evidence>
<dbReference type="NCBIfam" id="TIGR00229">
    <property type="entry name" value="sensory_box"/>
    <property type="match status" value="1"/>
</dbReference>
<dbReference type="InterPro" id="IPR035919">
    <property type="entry name" value="EAL_sf"/>
</dbReference>
<dbReference type="SUPFAM" id="SSF55785">
    <property type="entry name" value="PYP-like sensor domain (PAS domain)"/>
    <property type="match status" value="1"/>
</dbReference>
<dbReference type="Gene3D" id="3.20.20.450">
    <property type="entry name" value="EAL domain"/>
    <property type="match status" value="1"/>
</dbReference>
<dbReference type="Pfam" id="PF00563">
    <property type="entry name" value="EAL"/>
    <property type="match status" value="1"/>
</dbReference>
<accession>A0A4Q7V0G3</accession>
<evidence type="ECO:0000313" key="6">
    <source>
        <dbReference type="Proteomes" id="UP000291591"/>
    </source>
</evidence>
<reference evidence="5 6" key="1">
    <citation type="submission" date="2019-02" db="EMBL/GenBank/DDBJ databases">
        <title>Sequencing the genomes of 1000 actinobacteria strains.</title>
        <authorList>
            <person name="Klenk H.-P."/>
        </authorList>
    </citation>
    <scope>NUCLEOTIDE SEQUENCE [LARGE SCALE GENOMIC DNA]</scope>
    <source>
        <strain evidence="5 6">DSM 45779</strain>
    </source>
</reference>
<dbReference type="SMART" id="SM00091">
    <property type="entry name" value="PAS"/>
    <property type="match status" value="1"/>
</dbReference>
<evidence type="ECO:0000259" key="1">
    <source>
        <dbReference type="PROSITE" id="PS50112"/>
    </source>
</evidence>
<dbReference type="RefSeq" id="WP_130291117.1">
    <property type="nucleotide sequence ID" value="NZ_SHKL01000001.1"/>
</dbReference>
<dbReference type="PROSITE" id="PS50113">
    <property type="entry name" value="PAC"/>
    <property type="match status" value="1"/>
</dbReference>
<dbReference type="PROSITE" id="PS50112">
    <property type="entry name" value="PAS"/>
    <property type="match status" value="1"/>
</dbReference>
<dbReference type="EMBL" id="SHKL01000001">
    <property type="protein sequence ID" value="RZT86898.1"/>
    <property type="molecule type" value="Genomic_DNA"/>
</dbReference>
<dbReference type="InterPro" id="IPR000160">
    <property type="entry name" value="GGDEF_dom"/>
</dbReference>
<dbReference type="AlphaFoldDB" id="A0A4Q7V0G3"/>
<dbReference type="SUPFAM" id="SSF55073">
    <property type="entry name" value="Nucleotide cyclase"/>
    <property type="match status" value="1"/>
</dbReference>
<dbReference type="SUPFAM" id="SSF141868">
    <property type="entry name" value="EAL domain-like"/>
    <property type="match status" value="1"/>
</dbReference>
<dbReference type="InterPro" id="IPR029787">
    <property type="entry name" value="Nucleotide_cyclase"/>
</dbReference>
<feature type="domain" description="PAS" evidence="1">
    <location>
        <begin position="144"/>
        <end position="214"/>
    </location>
</feature>
<dbReference type="Gene3D" id="3.30.450.20">
    <property type="entry name" value="PAS domain"/>
    <property type="match status" value="1"/>
</dbReference>
<name>A0A4Q7V0G3_PSEST</name>
<protein>
    <submittedName>
        <fullName evidence="5">PAS domain S-box-containing protein/diguanylate cyclase (GGDEF)-like protein</fullName>
    </submittedName>
</protein>
<dbReference type="InterPro" id="IPR000014">
    <property type="entry name" value="PAS"/>
</dbReference>
<dbReference type="InterPro" id="IPR035965">
    <property type="entry name" value="PAS-like_dom_sf"/>
</dbReference>
<dbReference type="PROSITE" id="PS50887">
    <property type="entry name" value="GGDEF"/>
    <property type="match status" value="1"/>
</dbReference>
<dbReference type="SMART" id="SM00086">
    <property type="entry name" value="PAC"/>
    <property type="match status" value="1"/>
</dbReference>